<dbReference type="RefSeq" id="WP_068494392.1">
    <property type="nucleotide sequence ID" value="NZ_LWQT01000077.1"/>
</dbReference>
<sequence>MRILHTIPGRNWGGMEHRTIEQVRWLTSHGHEVWLASPADGQSYKKAEAAGLPVVDFDFDRPWKPATVRAFRKLVRQLRPEVIDTHVTRDAKAASACLDLCAVVRSRHVNQPLKPSLIRRAQWRLGADHIITVAECTRSHLMEIGLADPKRSVSIGGWADERFFDLPDPIATRARLRAELTLPESAYAWVCVGMIRPDKGQDHLLNALALLRQRGLEPSLVVVGSATEECADYESGLYRQAESLGLSGRVVFTGYRDDVSELMQMADAVVIPSLTEAQPRVAVQAFAVGKPVVASAVGGVPEIVFDGKTGRLVPPADPQALADAMAQVMTDGEGTARMAANARKMAEETMRFDHRMAQTLETYRTAMAHARTRKLPRFKGIGP</sequence>
<keyword evidence="4" id="KW-1185">Reference proteome</keyword>
<accession>A0A178MHM2</accession>
<dbReference type="PANTHER" id="PTHR45947:SF13">
    <property type="entry name" value="TRANSFERASE"/>
    <property type="match status" value="1"/>
</dbReference>
<dbReference type="InterPro" id="IPR001296">
    <property type="entry name" value="Glyco_trans_1"/>
</dbReference>
<evidence type="ECO:0000259" key="1">
    <source>
        <dbReference type="Pfam" id="PF00534"/>
    </source>
</evidence>
<reference evidence="3 4" key="1">
    <citation type="submission" date="2016-04" db="EMBL/GenBank/DDBJ databases">
        <title>Draft genome sequence of freshwater magnetotactic bacteria Magnetospirillum marisnigri SP-1 and Magnetospirillum moscoviense BB-1.</title>
        <authorList>
            <person name="Koziaeva V."/>
            <person name="Dziuba M.V."/>
            <person name="Ivanov T.M."/>
            <person name="Kuznetsov B."/>
            <person name="Grouzdev D.S."/>
        </authorList>
    </citation>
    <scope>NUCLEOTIDE SEQUENCE [LARGE SCALE GENOMIC DNA]</scope>
    <source>
        <strain evidence="3 4">SP-1</strain>
    </source>
</reference>
<dbReference type="SUPFAM" id="SSF53756">
    <property type="entry name" value="UDP-Glycosyltransferase/glycogen phosphorylase"/>
    <property type="match status" value="1"/>
</dbReference>
<proteinExistence type="predicted"/>
<feature type="domain" description="Glycosyltransferase subfamily 4-like N-terminal" evidence="2">
    <location>
        <begin position="12"/>
        <end position="148"/>
    </location>
</feature>
<organism evidence="3 4">
    <name type="scientific">Paramagnetospirillum marisnigri</name>
    <dbReference type="NCBI Taxonomy" id="1285242"/>
    <lineage>
        <taxon>Bacteria</taxon>
        <taxon>Pseudomonadati</taxon>
        <taxon>Pseudomonadota</taxon>
        <taxon>Alphaproteobacteria</taxon>
        <taxon>Rhodospirillales</taxon>
        <taxon>Magnetospirillaceae</taxon>
        <taxon>Paramagnetospirillum</taxon>
    </lineage>
</organism>
<dbReference type="Pfam" id="PF13439">
    <property type="entry name" value="Glyco_transf_4"/>
    <property type="match status" value="1"/>
</dbReference>
<dbReference type="Pfam" id="PF00534">
    <property type="entry name" value="Glycos_transf_1"/>
    <property type="match status" value="1"/>
</dbReference>
<evidence type="ECO:0000313" key="3">
    <source>
        <dbReference type="EMBL" id="OAN48140.1"/>
    </source>
</evidence>
<protein>
    <submittedName>
        <fullName evidence="3">Glycosyl transferase</fullName>
    </submittedName>
</protein>
<dbReference type="AlphaFoldDB" id="A0A178MHM2"/>
<dbReference type="Proteomes" id="UP000078428">
    <property type="component" value="Unassembled WGS sequence"/>
</dbReference>
<dbReference type="PANTHER" id="PTHR45947">
    <property type="entry name" value="SULFOQUINOVOSYL TRANSFERASE SQD2"/>
    <property type="match status" value="1"/>
</dbReference>
<comment type="caution">
    <text evidence="3">The sequence shown here is derived from an EMBL/GenBank/DDBJ whole genome shotgun (WGS) entry which is preliminary data.</text>
</comment>
<keyword evidence="3" id="KW-0808">Transferase</keyword>
<feature type="domain" description="Glycosyl transferase family 1" evidence="1">
    <location>
        <begin position="174"/>
        <end position="345"/>
    </location>
</feature>
<dbReference type="GO" id="GO:0016757">
    <property type="term" value="F:glycosyltransferase activity"/>
    <property type="evidence" value="ECO:0007669"/>
    <property type="project" value="InterPro"/>
</dbReference>
<dbReference type="InterPro" id="IPR050194">
    <property type="entry name" value="Glycosyltransferase_grp1"/>
</dbReference>
<name>A0A178MHM2_9PROT</name>
<evidence type="ECO:0000313" key="4">
    <source>
        <dbReference type="Proteomes" id="UP000078428"/>
    </source>
</evidence>
<dbReference type="STRING" id="1285242.A6A04_05130"/>
<dbReference type="Gene3D" id="3.40.50.2000">
    <property type="entry name" value="Glycogen Phosphorylase B"/>
    <property type="match status" value="2"/>
</dbReference>
<dbReference type="CDD" id="cd03801">
    <property type="entry name" value="GT4_PimA-like"/>
    <property type="match status" value="1"/>
</dbReference>
<evidence type="ECO:0000259" key="2">
    <source>
        <dbReference type="Pfam" id="PF13439"/>
    </source>
</evidence>
<dbReference type="OrthoDB" id="9790710at2"/>
<dbReference type="EMBL" id="LWQT01000077">
    <property type="protein sequence ID" value="OAN48140.1"/>
    <property type="molecule type" value="Genomic_DNA"/>
</dbReference>
<dbReference type="InterPro" id="IPR028098">
    <property type="entry name" value="Glyco_trans_4-like_N"/>
</dbReference>
<gene>
    <name evidence="3" type="ORF">A6A04_05130</name>
</gene>